<accession>A0A1B0DDP4</accession>
<organism evidence="1 2">
    <name type="scientific">Phlebotomus papatasi</name>
    <name type="common">Sandfly</name>
    <dbReference type="NCBI Taxonomy" id="29031"/>
    <lineage>
        <taxon>Eukaryota</taxon>
        <taxon>Metazoa</taxon>
        <taxon>Ecdysozoa</taxon>
        <taxon>Arthropoda</taxon>
        <taxon>Hexapoda</taxon>
        <taxon>Insecta</taxon>
        <taxon>Pterygota</taxon>
        <taxon>Neoptera</taxon>
        <taxon>Endopterygota</taxon>
        <taxon>Diptera</taxon>
        <taxon>Nematocera</taxon>
        <taxon>Psychodoidea</taxon>
        <taxon>Psychodidae</taxon>
        <taxon>Phlebotomus</taxon>
        <taxon>Phlebotomus</taxon>
    </lineage>
</organism>
<dbReference type="EMBL" id="AJVK01032133">
    <property type="status" value="NOT_ANNOTATED_CDS"/>
    <property type="molecule type" value="Genomic_DNA"/>
</dbReference>
<evidence type="ECO:0000313" key="1">
    <source>
        <dbReference type="EnsemblMetazoa" id="PPAI006017-PA"/>
    </source>
</evidence>
<protein>
    <submittedName>
        <fullName evidence="1">Uncharacterized protein</fullName>
    </submittedName>
</protein>
<dbReference type="VEuPathDB" id="VectorBase:PPAI006017"/>
<dbReference type="AlphaFoldDB" id="A0A1B0DDP4"/>
<dbReference type="Proteomes" id="UP000092462">
    <property type="component" value="Unassembled WGS sequence"/>
</dbReference>
<name>A0A1B0DDP4_PHLPP</name>
<keyword evidence="2" id="KW-1185">Reference proteome</keyword>
<evidence type="ECO:0000313" key="2">
    <source>
        <dbReference type="Proteomes" id="UP000092462"/>
    </source>
</evidence>
<dbReference type="VEuPathDB" id="VectorBase:PPAPM1_006957"/>
<proteinExistence type="predicted"/>
<dbReference type="EnsemblMetazoa" id="PPAI006017-RA">
    <property type="protein sequence ID" value="PPAI006017-PA"/>
    <property type="gene ID" value="PPAI006017"/>
</dbReference>
<sequence length="77" mass="8510">MPPAEVKGRDATPYLERNRVGRDAIDSAAALTDMGKYLFRERRLPVYDIAVAITNLGFPAEPLTSSKEVNDIDDDVT</sequence>
<reference evidence="1" key="1">
    <citation type="submission" date="2022-08" db="UniProtKB">
        <authorList>
            <consortium name="EnsemblMetazoa"/>
        </authorList>
    </citation>
    <scope>IDENTIFICATION</scope>
    <source>
        <strain evidence="1">Israel</strain>
    </source>
</reference>
<dbReference type="EMBL" id="AJVK01032132">
    <property type="status" value="NOT_ANNOTATED_CDS"/>
    <property type="molecule type" value="Genomic_DNA"/>
</dbReference>